<feature type="signal peptide" evidence="1">
    <location>
        <begin position="1"/>
        <end position="17"/>
    </location>
</feature>
<evidence type="ECO:0000256" key="1">
    <source>
        <dbReference type="SAM" id="SignalP"/>
    </source>
</evidence>
<organism evidence="2 3">
    <name type="scientific">Demequina lutea</name>
    <dbReference type="NCBI Taxonomy" id="431489"/>
    <lineage>
        <taxon>Bacteria</taxon>
        <taxon>Bacillati</taxon>
        <taxon>Actinomycetota</taxon>
        <taxon>Actinomycetes</taxon>
        <taxon>Micrococcales</taxon>
        <taxon>Demequinaceae</taxon>
        <taxon>Demequina</taxon>
    </lineage>
</organism>
<name>A0A7Y9Z7A7_9MICO</name>
<proteinExistence type="predicted"/>
<dbReference type="OrthoDB" id="4295203at2"/>
<evidence type="ECO:0000313" key="3">
    <source>
        <dbReference type="Proteomes" id="UP000547973"/>
    </source>
</evidence>
<dbReference type="EMBL" id="JACBZO010000001">
    <property type="protein sequence ID" value="NYI40134.1"/>
    <property type="molecule type" value="Genomic_DNA"/>
</dbReference>
<accession>A0A7Y9Z7A7</accession>
<keyword evidence="3" id="KW-1185">Reference proteome</keyword>
<feature type="chain" id="PRO_5038722624" evidence="1">
    <location>
        <begin position="18"/>
        <end position="138"/>
    </location>
</feature>
<dbReference type="AlphaFoldDB" id="A0A7Y9Z7A7"/>
<evidence type="ECO:0000313" key="2">
    <source>
        <dbReference type="EMBL" id="NYI40134.1"/>
    </source>
</evidence>
<keyword evidence="1" id="KW-0732">Signal</keyword>
<sequence length="138" mass="14936">MASTAALAVALAAPALAEGSFSSSITGAYAPFNSRTWTDNNNDATSTHVTFQNCNDQYTSASYNDHAKIQLTRETPWYQPDENKGQDTLYCKNTSDTAYFGRVSSGNYHFTIVNINGQPSGSTPVYARIDVGWVGVGY</sequence>
<comment type="caution">
    <text evidence="2">The sequence shown here is derived from an EMBL/GenBank/DDBJ whole genome shotgun (WGS) entry which is preliminary data.</text>
</comment>
<reference evidence="2 3" key="1">
    <citation type="submission" date="2020-07" db="EMBL/GenBank/DDBJ databases">
        <title>Sequencing the genomes of 1000 actinobacteria strains.</title>
        <authorList>
            <person name="Klenk H.-P."/>
        </authorList>
    </citation>
    <scope>NUCLEOTIDE SEQUENCE [LARGE SCALE GENOMIC DNA]</scope>
    <source>
        <strain evidence="2 3">DSM 19970</strain>
    </source>
</reference>
<dbReference type="RefSeq" id="WP_062074875.1">
    <property type="nucleotide sequence ID" value="NZ_BBRC01000004.1"/>
</dbReference>
<gene>
    <name evidence="2" type="ORF">BKA03_000253</name>
</gene>
<protein>
    <submittedName>
        <fullName evidence="2">Uncharacterized protein</fullName>
    </submittedName>
</protein>
<dbReference type="Proteomes" id="UP000547973">
    <property type="component" value="Unassembled WGS sequence"/>
</dbReference>